<dbReference type="RefSeq" id="WP_344972701.1">
    <property type="nucleotide sequence ID" value="NZ_BAABDD010000015.1"/>
</dbReference>
<gene>
    <name evidence="2" type="ORF">GCM10022402_32640</name>
</gene>
<sequence>MRLIVENRFALLLLVVIALAALFGVATVTRPPADATSSGADPVVTSVESAVRVCPPMQGEQRASRLSAMAPGRDEEGGTLLVGPNETDATALDETRSVGQPWGVAVTDIERHTVVKATGAMAAGLEVTQTTIDTQEADRPAMTELRCGEPSLSTWFVAPGGELLDELRVFLANVDDTSATANIDLYATDGPAFSEATRGISVPAHGEEKVDLTGLVGSTDVVAVHVRTNSGRVASSVLTDGPGAAMDWAPPTAAPATRHVIPGVPPGNGPRTLIVAAPGDSAAAISVRVLTPEGEVENETLEGFSVPPAAAASLDLEGPLGKQPGTVVVESQQPILAGVAMRRGDDDPDMAYATAVDPLDGRLNGRATVPAAPEGTTTSLVFGAVGESATVRVTPVSSEGEQGDTEEVTVEPDHTVMPELSVTEGGNGWIVDLAEASGPVYAARQVRRESGEEHATSMQSLRPAPMRLTLPSVWNTLSSTVP</sequence>
<dbReference type="Pfam" id="PF18986">
    <property type="entry name" value="DUF5719"/>
    <property type="match status" value="1"/>
</dbReference>
<name>A0ABP7G119_9ACTN</name>
<evidence type="ECO:0000313" key="3">
    <source>
        <dbReference type="Proteomes" id="UP001500908"/>
    </source>
</evidence>
<evidence type="ECO:0000256" key="1">
    <source>
        <dbReference type="SAM" id="MobiDB-lite"/>
    </source>
</evidence>
<dbReference type="Proteomes" id="UP001500908">
    <property type="component" value="Unassembled WGS sequence"/>
</dbReference>
<feature type="region of interest" description="Disordered" evidence="1">
    <location>
        <begin position="57"/>
        <end position="85"/>
    </location>
</feature>
<accession>A0ABP7G119</accession>
<comment type="caution">
    <text evidence="2">The sequence shown here is derived from an EMBL/GenBank/DDBJ whole genome shotgun (WGS) entry which is preliminary data.</text>
</comment>
<evidence type="ECO:0000313" key="2">
    <source>
        <dbReference type="EMBL" id="GAA3751002.1"/>
    </source>
</evidence>
<proteinExistence type="predicted"/>
<dbReference type="EMBL" id="BAABDD010000015">
    <property type="protein sequence ID" value="GAA3751002.1"/>
    <property type="molecule type" value="Genomic_DNA"/>
</dbReference>
<dbReference type="InterPro" id="IPR043777">
    <property type="entry name" value="DUF5719"/>
</dbReference>
<keyword evidence="3" id="KW-1185">Reference proteome</keyword>
<evidence type="ECO:0008006" key="4">
    <source>
        <dbReference type="Google" id="ProtNLM"/>
    </source>
</evidence>
<protein>
    <recommendedName>
        <fullName evidence="4">Secreted protein</fullName>
    </recommendedName>
</protein>
<reference evidence="3" key="1">
    <citation type="journal article" date="2019" name="Int. J. Syst. Evol. Microbiol.">
        <title>The Global Catalogue of Microorganisms (GCM) 10K type strain sequencing project: providing services to taxonomists for standard genome sequencing and annotation.</title>
        <authorList>
            <consortium name="The Broad Institute Genomics Platform"/>
            <consortium name="The Broad Institute Genome Sequencing Center for Infectious Disease"/>
            <person name="Wu L."/>
            <person name="Ma J."/>
        </authorList>
    </citation>
    <scope>NUCLEOTIDE SEQUENCE [LARGE SCALE GENOMIC DNA]</scope>
    <source>
        <strain evidence="3">JCM 17137</strain>
    </source>
</reference>
<organism evidence="2 3">
    <name type="scientific">Salinactinospora qingdaonensis</name>
    <dbReference type="NCBI Taxonomy" id="702744"/>
    <lineage>
        <taxon>Bacteria</taxon>
        <taxon>Bacillati</taxon>
        <taxon>Actinomycetota</taxon>
        <taxon>Actinomycetes</taxon>
        <taxon>Streptosporangiales</taxon>
        <taxon>Nocardiopsidaceae</taxon>
        <taxon>Salinactinospora</taxon>
    </lineage>
</organism>